<feature type="transmembrane region" description="Helical" evidence="5">
    <location>
        <begin position="50"/>
        <end position="70"/>
    </location>
</feature>
<evidence type="ECO:0000256" key="1">
    <source>
        <dbReference type="ARBA" id="ARBA00004141"/>
    </source>
</evidence>
<dbReference type="InterPro" id="IPR051533">
    <property type="entry name" value="WaaL-like"/>
</dbReference>
<feature type="transmembrane region" description="Helical" evidence="5">
    <location>
        <begin position="343"/>
        <end position="363"/>
    </location>
</feature>
<dbReference type="GO" id="GO:0016874">
    <property type="term" value="F:ligase activity"/>
    <property type="evidence" value="ECO:0007669"/>
    <property type="project" value="UniProtKB-KW"/>
</dbReference>
<dbReference type="PANTHER" id="PTHR37422:SF23">
    <property type="entry name" value="TEICHURONIC ACID BIOSYNTHESIS PROTEIN TUAE"/>
    <property type="match status" value="1"/>
</dbReference>
<keyword evidence="7" id="KW-0436">Ligase</keyword>
<dbReference type="GO" id="GO:0016020">
    <property type="term" value="C:membrane"/>
    <property type="evidence" value="ECO:0007669"/>
    <property type="project" value="UniProtKB-SubCell"/>
</dbReference>
<feature type="transmembrane region" description="Helical" evidence="5">
    <location>
        <begin position="179"/>
        <end position="198"/>
    </location>
</feature>
<feature type="transmembrane region" description="Helical" evidence="5">
    <location>
        <begin position="136"/>
        <end position="159"/>
    </location>
</feature>
<keyword evidence="4 5" id="KW-0472">Membrane</keyword>
<evidence type="ECO:0000256" key="5">
    <source>
        <dbReference type="SAM" id="Phobius"/>
    </source>
</evidence>
<feature type="domain" description="O-antigen ligase-related" evidence="6">
    <location>
        <begin position="217"/>
        <end position="351"/>
    </location>
</feature>
<dbReference type="KEGG" id="ddu:GF1_20070"/>
<dbReference type="Proteomes" id="UP001063350">
    <property type="component" value="Chromosome"/>
</dbReference>
<proteinExistence type="predicted"/>
<evidence type="ECO:0000259" key="6">
    <source>
        <dbReference type="Pfam" id="PF04932"/>
    </source>
</evidence>
<sequence length="517" mass="57567">MRCHGKDMDRSWFSSAVILCLVFLYVALVPTTRLLPALGTYDEKRVLECILLVLVCTVVATTPPLCRAWLRLFFSLSPGARAVLGACVLLGFLSSLVAVSVRYALLELTLFVCLFIASLSMAVVRQELGRFFDRVIVLSVLVVGWAYLAGFVAFYVSVLAGSLSFEQRALFWSFSNIRFFSQFQTWTLPLVVLPWFFLGRYPLVKLITVLAGSSWWFLFFVSGTRGTLVAMLAAGVLVAVVFGRRSWPWFKLQALVLLAGLVAYVLIFLVLPEILSVDTSSVLARSIRRDLVHSPGRMTLWALALDMIRQHPLLGLGPMHFACDSNLVASHPHNALLQLASEWGMPVAVTVLLFFVRALFLWIQSAQKVLNREEDQEKMVLCPALLASLSGAAVHALVSGLVVMPLSQVMLVLVAGWMLSLYKGEMQEPSRWAGEIWRKGKICVLVVLVPVFLFAGLAVLSWPGDQARQRFLSSPFAHVHRMPRFWQQGKICLGVPDIIDPRIGGNRQDHQSCSKSR</sequence>
<protein>
    <submittedName>
        <fullName evidence="7">Ligase</fullName>
    </submittedName>
</protein>
<dbReference type="AlphaFoldDB" id="A0A915U1C7"/>
<organism evidence="7 8">
    <name type="scientific">Desulfolithobacter dissulfuricans</name>
    <dbReference type="NCBI Taxonomy" id="2795293"/>
    <lineage>
        <taxon>Bacteria</taxon>
        <taxon>Pseudomonadati</taxon>
        <taxon>Thermodesulfobacteriota</taxon>
        <taxon>Desulfobulbia</taxon>
        <taxon>Desulfobulbales</taxon>
        <taxon>Desulfobulbaceae</taxon>
        <taxon>Desulfolithobacter</taxon>
    </lineage>
</organism>
<name>A0A915U1C7_9BACT</name>
<keyword evidence="3 5" id="KW-1133">Transmembrane helix</keyword>
<evidence type="ECO:0000313" key="7">
    <source>
        <dbReference type="EMBL" id="BCO09631.1"/>
    </source>
</evidence>
<feature type="transmembrane region" description="Helical" evidence="5">
    <location>
        <begin position="379"/>
        <end position="398"/>
    </location>
</feature>
<dbReference type="InterPro" id="IPR007016">
    <property type="entry name" value="O-antigen_ligase-rel_domated"/>
</dbReference>
<feature type="transmembrane region" description="Helical" evidence="5">
    <location>
        <begin position="442"/>
        <end position="462"/>
    </location>
</feature>
<dbReference type="EMBL" id="AP024233">
    <property type="protein sequence ID" value="BCO09631.1"/>
    <property type="molecule type" value="Genomic_DNA"/>
</dbReference>
<feature type="transmembrane region" description="Helical" evidence="5">
    <location>
        <begin position="227"/>
        <end position="243"/>
    </location>
</feature>
<accession>A0A915U1C7</accession>
<comment type="subcellular location">
    <subcellularLocation>
        <location evidence="1">Membrane</location>
        <topology evidence="1">Multi-pass membrane protein</topology>
    </subcellularLocation>
</comment>
<keyword evidence="2 5" id="KW-0812">Transmembrane</keyword>
<reference evidence="7" key="1">
    <citation type="submission" date="2020-12" db="EMBL/GenBank/DDBJ databases">
        <title>Desulfobium dissulfuricans gen. nov., sp. nov., a novel mesophilic, sulfate-reducing bacterium isolated from a deep-sea hydrothermal vent.</title>
        <authorList>
            <person name="Hashimoto Y."/>
            <person name="Tame A."/>
            <person name="Sawayama S."/>
            <person name="Miyazaki J."/>
            <person name="Takai K."/>
            <person name="Nakagawa S."/>
        </authorList>
    </citation>
    <scope>NUCLEOTIDE SEQUENCE</scope>
    <source>
        <strain evidence="7">GF1</strain>
    </source>
</reference>
<gene>
    <name evidence="7" type="ORF">GF1_20070</name>
</gene>
<feature type="transmembrane region" description="Helical" evidence="5">
    <location>
        <begin position="404"/>
        <end position="422"/>
    </location>
</feature>
<keyword evidence="8" id="KW-1185">Reference proteome</keyword>
<feature type="transmembrane region" description="Helical" evidence="5">
    <location>
        <begin position="203"/>
        <end position="221"/>
    </location>
</feature>
<evidence type="ECO:0000256" key="4">
    <source>
        <dbReference type="ARBA" id="ARBA00023136"/>
    </source>
</evidence>
<evidence type="ECO:0000256" key="2">
    <source>
        <dbReference type="ARBA" id="ARBA00022692"/>
    </source>
</evidence>
<feature type="transmembrane region" description="Helical" evidence="5">
    <location>
        <begin position="82"/>
        <end position="99"/>
    </location>
</feature>
<dbReference type="PANTHER" id="PTHR37422">
    <property type="entry name" value="TEICHURONIC ACID BIOSYNTHESIS PROTEIN TUAE"/>
    <property type="match status" value="1"/>
</dbReference>
<feature type="transmembrane region" description="Helical" evidence="5">
    <location>
        <begin position="12"/>
        <end position="30"/>
    </location>
</feature>
<dbReference type="Pfam" id="PF04932">
    <property type="entry name" value="Wzy_C"/>
    <property type="match status" value="1"/>
</dbReference>
<feature type="transmembrane region" description="Helical" evidence="5">
    <location>
        <begin position="255"/>
        <end position="275"/>
    </location>
</feature>
<evidence type="ECO:0000313" key="8">
    <source>
        <dbReference type="Proteomes" id="UP001063350"/>
    </source>
</evidence>
<feature type="transmembrane region" description="Helical" evidence="5">
    <location>
        <begin position="105"/>
        <end position="124"/>
    </location>
</feature>
<evidence type="ECO:0000256" key="3">
    <source>
        <dbReference type="ARBA" id="ARBA00022989"/>
    </source>
</evidence>